<accession>A0ABN7S1G8</accession>
<keyword evidence="2" id="KW-1185">Reference proteome</keyword>
<reference evidence="1 2" key="1">
    <citation type="submission" date="2021-04" db="EMBL/GenBank/DDBJ databases">
        <authorList>
            <person name="Bliznina A."/>
        </authorList>
    </citation>
    <scope>NUCLEOTIDE SEQUENCE [LARGE SCALE GENOMIC DNA]</scope>
</reference>
<dbReference type="EMBL" id="OU015568">
    <property type="protein sequence ID" value="CAG5090859.1"/>
    <property type="molecule type" value="Genomic_DNA"/>
</dbReference>
<dbReference type="Proteomes" id="UP001158576">
    <property type="component" value="Chromosome PAR"/>
</dbReference>
<gene>
    <name evidence="1" type="ORF">OKIOD_LOCUS4297</name>
</gene>
<name>A0ABN7S1G8_OIKDI</name>
<sequence length="78" mass="8565">MIGAKEILPIGGFDVLGSSILTKETCSETSFTIPKNYLQKWELEETNTCDDSCTAVVKNNASIPYPSEGVCFGLYFFT</sequence>
<protein>
    <submittedName>
        <fullName evidence="1">Oidioi.mRNA.OKI2018_I69.PAR.g12739.t1.cds</fullName>
    </submittedName>
</protein>
<evidence type="ECO:0000313" key="2">
    <source>
        <dbReference type="Proteomes" id="UP001158576"/>
    </source>
</evidence>
<proteinExistence type="predicted"/>
<organism evidence="1 2">
    <name type="scientific">Oikopleura dioica</name>
    <name type="common">Tunicate</name>
    <dbReference type="NCBI Taxonomy" id="34765"/>
    <lineage>
        <taxon>Eukaryota</taxon>
        <taxon>Metazoa</taxon>
        <taxon>Chordata</taxon>
        <taxon>Tunicata</taxon>
        <taxon>Appendicularia</taxon>
        <taxon>Copelata</taxon>
        <taxon>Oikopleuridae</taxon>
        <taxon>Oikopleura</taxon>
    </lineage>
</organism>
<evidence type="ECO:0000313" key="1">
    <source>
        <dbReference type="EMBL" id="CAG5090859.1"/>
    </source>
</evidence>